<keyword evidence="1" id="KW-0472">Membrane</keyword>
<feature type="transmembrane region" description="Helical" evidence="1">
    <location>
        <begin position="91"/>
        <end position="110"/>
    </location>
</feature>
<feature type="transmembrane region" description="Helical" evidence="1">
    <location>
        <begin position="68"/>
        <end position="85"/>
    </location>
</feature>
<keyword evidence="1" id="KW-1133">Transmembrane helix</keyword>
<feature type="transmembrane region" description="Helical" evidence="1">
    <location>
        <begin position="178"/>
        <end position="198"/>
    </location>
</feature>
<reference evidence="2 3" key="1">
    <citation type="submission" date="2020-08" db="EMBL/GenBank/DDBJ databases">
        <title>Sequencing the genomes of 1000 actinobacteria strains.</title>
        <authorList>
            <person name="Klenk H.-P."/>
        </authorList>
    </citation>
    <scope>NUCLEOTIDE SEQUENCE [LARGE SCALE GENOMIC DNA]</scope>
    <source>
        <strain evidence="2 3">DSM 45507</strain>
    </source>
</reference>
<sequence>MIALTSGGLGLLWSLTLFTPVDESIPATWPNVLVMLVAGLPCAWALWQCLRGPLAGPPPEQGRAVRRLRIALYAAAAYGLIYPLMSDWFGAAILDIASMAALVVLFPPVLGSGLRHADQVRIVGFLGYGGVSAQFALALAGLRMPGWLALIFAGAALLWAILILRAQREDGRWTRSTVRYGTAGLVFPFVSLPVATVLGDLGTVYADATGAFDVLFTVWLARSAHELARPTQPAGTAAGAEQTAIQP</sequence>
<feature type="transmembrane region" description="Helical" evidence="1">
    <location>
        <begin position="147"/>
        <end position="166"/>
    </location>
</feature>
<accession>A0A7W9GCT3</accession>
<comment type="caution">
    <text evidence="2">The sequence shown here is derived from an EMBL/GenBank/DDBJ whole genome shotgun (WGS) entry which is preliminary data.</text>
</comment>
<dbReference type="RefSeq" id="WP_185074598.1">
    <property type="nucleotide sequence ID" value="NZ_JACHMB010000001.1"/>
</dbReference>
<feature type="transmembrane region" description="Helical" evidence="1">
    <location>
        <begin position="122"/>
        <end position="141"/>
    </location>
</feature>
<dbReference type="EMBL" id="JACHMB010000001">
    <property type="protein sequence ID" value="MBB5781266.1"/>
    <property type="molecule type" value="Genomic_DNA"/>
</dbReference>
<organism evidence="2 3">
    <name type="scientific">Nonomuraea jabiensis</name>
    <dbReference type="NCBI Taxonomy" id="882448"/>
    <lineage>
        <taxon>Bacteria</taxon>
        <taxon>Bacillati</taxon>
        <taxon>Actinomycetota</taxon>
        <taxon>Actinomycetes</taxon>
        <taxon>Streptosporangiales</taxon>
        <taxon>Streptosporangiaceae</taxon>
        <taxon>Nonomuraea</taxon>
    </lineage>
</organism>
<dbReference type="Proteomes" id="UP000579153">
    <property type="component" value="Unassembled WGS sequence"/>
</dbReference>
<dbReference type="AlphaFoldDB" id="A0A7W9GCT3"/>
<evidence type="ECO:0000313" key="2">
    <source>
        <dbReference type="EMBL" id="MBB5781266.1"/>
    </source>
</evidence>
<proteinExistence type="predicted"/>
<feature type="transmembrane region" description="Helical" evidence="1">
    <location>
        <begin position="28"/>
        <end position="47"/>
    </location>
</feature>
<protein>
    <submittedName>
        <fullName evidence="2">Uncharacterized protein</fullName>
    </submittedName>
</protein>
<evidence type="ECO:0000256" key="1">
    <source>
        <dbReference type="SAM" id="Phobius"/>
    </source>
</evidence>
<gene>
    <name evidence="2" type="ORF">HD596_008022</name>
</gene>
<name>A0A7W9GCT3_9ACTN</name>
<evidence type="ECO:0000313" key="3">
    <source>
        <dbReference type="Proteomes" id="UP000579153"/>
    </source>
</evidence>
<keyword evidence="3" id="KW-1185">Reference proteome</keyword>
<keyword evidence="1" id="KW-0812">Transmembrane</keyword>